<dbReference type="CDD" id="cd00077">
    <property type="entry name" value="HDc"/>
    <property type="match status" value="1"/>
</dbReference>
<comment type="caution">
    <text evidence="4">The sequence shown here is derived from an EMBL/GenBank/DDBJ whole genome shotgun (WGS) entry which is preliminary data.</text>
</comment>
<sequence length="612" mass="69287">MKIAPSSIYHTLRFQITAVIILLISVLVINTLFSSYSESQRRHDYNALQSSGSTQQLFSSLISRSTQYASAAPRDWDTYFRDLGMYGEDLNNIILKLDTTLLTLNDLPDIQQQWQIYSQEIHKVRGDLAEPKLESVAQWVVAHQAELEALSQQIDTRIKTMLEQQLEKQRLINIALLALSLLVGLSALFALNRFFSRPLQSILARLQHLAQGKTSSDDAITSRNEMGTIYSAIDELALNLDTTFNLTRSVNQATSVDSALCFVYREYQQRLPIDALCLIRDSNDTQSLLLERVHSDQQLRLQENSRHSKLRCELCSMIELSEPLLWQEDNDWNGKHSALATYLHDAGINSALFFPFNNQSSSVLLFASTQPSAFNEKHLQLLKNAGGQLQHAFEKTELVESLVISAVSGLSKLAESRDPETGDHLARMSQYSMILAEELSHDSLYQDQIDNRYIRDILRFSPMHDIGKVGIADSILLKPGRLTGEERHDMEFHPAIGGEVLKRCEEQLNASGHSMFTTGIEIAEGHHEKWDGSGYPHGWKGKEIPLSARIVAVADVFDALTSKRPYKEAWPVEKALKLFDEESGKHFDPEIINAFHRALPKMLEVYERLKHV</sequence>
<evidence type="ECO:0000313" key="4">
    <source>
        <dbReference type="EMBL" id="MEM5537779.1"/>
    </source>
</evidence>
<accession>A0ABU9TVN8</accession>
<dbReference type="SUPFAM" id="SSF109604">
    <property type="entry name" value="HD-domain/PDEase-like"/>
    <property type="match status" value="1"/>
</dbReference>
<feature type="domain" description="HAMP" evidence="2">
    <location>
        <begin position="193"/>
        <end position="245"/>
    </location>
</feature>
<evidence type="ECO:0000313" key="5">
    <source>
        <dbReference type="Proteomes" id="UP001449225"/>
    </source>
</evidence>
<dbReference type="InterPro" id="IPR029016">
    <property type="entry name" value="GAF-like_dom_sf"/>
</dbReference>
<keyword evidence="5" id="KW-1185">Reference proteome</keyword>
<keyword evidence="1" id="KW-0812">Transmembrane</keyword>
<feature type="transmembrane region" description="Helical" evidence="1">
    <location>
        <begin position="12"/>
        <end position="33"/>
    </location>
</feature>
<organism evidence="4 5">
    <name type="scientific">Neptuniibacter pectenicola</name>
    <dbReference type="NCBI Taxonomy" id="1806669"/>
    <lineage>
        <taxon>Bacteria</taxon>
        <taxon>Pseudomonadati</taxon>
        <taxon>Pseudomonadota</taxon>
        <taxon>Gammaproteobacteria</taxon>
        <taxon>Oceanospirillales</taxon>
        <taxon>Oceanospirillaceae</taxon>
        <taxon>Neptuniibacter</taxon>
    </lineage>
</organism>
<dbReference type="RefSeq" id="WP_342854991.1">
    <property type="nucleotide sequence ID" value="NZ_JBBMRA010000019.1"/>
</dbReference>
<evidence type="ECO:0000259" key="2">
    <source>
        <dbReference type="PROSITE" id="PS50885"/>
    </source>
</evidence>
<dbReference type="Gene3D" id="3.30.450.40">
    <property type="match status" value="1"/>
</dbReference>
<dbReference type="InterPro" id="IPR052020">
    <property type="entry name" value="Cyclic_di-GMP/3'3'-cGAMP_PDE"/>
</dbReference>
<dbReference type="PROSITE" id="PS51832">
    <property type="entry name" value="HD_GYP"/>
    <property type="match status" value="1"/>
</dbReference>
<evidence type="ECO:0000259" key="3">
    <source>
        <dbReference type="PROSITE" id="PS51832"/>
    </source>
</evidence>
<dbReference type="Gene3D" id="6.10.340.10">
    <property type="match status" value="1"/>
</dbReference>
<gene>
    <name evidence="4" type="ORF">WNY58_15430</name>
</gene>
<proteinExistence type="predicted"/>
<name>A0ABU9TVN8_9GAMM</name>
<dbReference type="InterPro" id="IPR003607">
    <property type="entry name" value="HD/PDEase_dom"/>
</dbReference>
<dbReference type="InterPro" id="IPR037522">
    <property type="entry name" value="HD_GYP_dom"/>
</dbReference>
<feature type="transmembrane region" description="Helical" evidence="1">
    <location>
        <begin position="171"/>
        <end position="191"/>
    </location>
</feature>
<dbReference type="Pfam" id="PF13487">
    <property type="entry name" value="HD_5"/>
    <property type="match status" value="1"/>
</dbReference>
<dbReference type="PROSITE" id="PS50885">
    <property type="entry name" value="HAMP"/>
    <property type="match status" value="1"/>
</dbReference>
<dbReference type="InterPro" id="IPR003660">
    <property type="entry name" value="HAMP_dom"/>
</dbReference>
<dbReference type="Proteomes" id="UP001449225">
    <property type="component" value="Unassembled WGS sequence"/>
</dbReference>
<keyword evidence="1" id="KW-1133">Transmembrane helix</keyword>
<dbReference type="PANTHER" id="PTHR45228">
    <property type="entry name" value="CYCLIC DI-GMP PHOSPHODIESTERASE TM_0186-RELATED"/>
    <property type="match status" value="1"/>
</dbReference>
<dbReference type="SMART" id="SM00471">
    <property type="entry name" value="HDc"/>
    <property type="match status" value="1"/>
</dbReference>
<evidence type="ECO:0000256" key="1">
    <source>
        <dbReference type="SAM" id="Phobius"/>
    </source>
</evidence>
<reference evidence="4 5" key="1">
    <citation type="submission" date="2024-03" db="EMBL/GenBank/DDBJ databases">
        <title>Community enrichment and isolation of bacterial strains for fucoidan degradation.</title>
        <authorList>
            <person name="Sichert A."/>
        </authorList>
    </citation>
    <scope>NUCLEOTIDE SEQUENCE [LARGE SCALE GENOMIC DNA]</scope>
    <source>
        <strain evidence="4 5">AS76</strain>
    </source>
</reference>
<dbReference type="SUPFAM" id="SSF55781">
    <property type="entry name" value="GAF domain-like"/>
    <property type="match status" value="1"/>
</dbReference>
<protein>
    <submittedName>
        <fullName evidence="4">HD domain-containing phosphohydrolase</fullName>
    </submittedName>
</protein>
<keyword evidence="1" id="KW-0472">Membrane</keyword>
<dbReference type="EMBL" id="JBBMRA010000019">
    <property type="protein sequence ID" value="MEM5537779.1"/>
    <property type="molecule type" value="Genomic_DNA"/>
</dbReference>
<dbReference type="SMART" id="SM00304">
    <property type="entry name" value="HAMP"/>
    <property type="match status" value="1"/>
</dbReference>
<dbReference type="Gene3D" id="1.10.3210.10">
    <property type="entry name" value="Hypothetical protein af1432"/>
    <property type="match status" value="1"/>
</dbReference>
<feature type="domain" description="HD-GYP" evidence="3">
    <location>
        <begin position="399"/>
        <end position="611"/>
    </location>
</feature>